<dbReference type="Proteomes" id="UP000075221">
    <property type="component" value="Chromosome"/>
</dbReference>
<sequence>MTPHRTEIGHRVGRADRGGDVHVDVLAGGLAGPVPQDEVDVEGGVQTCRDVVDQLLGGKGDHDAHGMEAIPTVAPAGPRPQGHPPPAD</sequence>
<feature type="region of interest" description="Disordered" evidence="1">
    <location>
        <begin position="1"/>
        <end position="20"/>
    </location>
</feature>
<evidence type="ECO:0000256" key="1">
    <source>
        <dbReference type="SAM" id="MobiDB-lite"/>
    </source>
</evidence>
<dbReference type="AlphaFoldDB" id="A0AAC8YFE9"/>
<gene>
    <name evidence="2" type="ORF">AXH35_09860</name>
</gene>
<evidence type="ECO:0000313" key="3">
    <source>
        <dbReference type="Proteomes" id="UP000075221"/>
    </source>
</evidence>
<feature type="compositionally biased region" description="Pro residues" evidence="1">
    <location>
        <begin position="77"/>
        <end position="88"/>
    </location>
</feature>
<organism evidence="2 3">
    <name type="scientific">Acidipropionibacterium acidipropionici</name>
    <dbReference type="NCBI Taxonomy" id="1748"/>
    <lineage>
        <taxon>Bacteria</taxon>
        <taxon>Bacillati</taxon>
        <taxon>Actinomycetota</taxon>
        <taxon>Actinomycetes</taxon>
        <taxon>Propionibacteriales</taxon>
        <taxon>Propionibacteriaceae</taxon>
        <taxon>Acidipropionibacterium</taxon>
    </lineage>
</organism>
<proteinExistence type="predicted"/>
<protein>
    <submittedName>
        <fullName evidence="2">Uncharacterized protein</fullName>
    </submittedName>
</protein>
<feature type="region of interest" description="Disordered" evidence="1">
    <location>
        <begin position="57"/>
        <end position="88"/>
    </location>
</feature>
<name>A0AAC8YFE9_9ACTN</name>
<evidence type="ECO:0000313" key="2">
    <source>
        <dbReference type="EMBL" id="AMS05708.1"/>
    </source>
</evidence>
<reference evidence="2 3" key="1">
    <citation type="submission" date="2016-02" db="EMBL/GenBank/DDBJ databases">
        <title>Complete Genome Sequence of Propionibacterium acidipropionici ATCC 55737.</title>
        <authorList>
            <person name="Luna Flores C.H."/>
            <person name="Nielsen L.K."/>
            <person name="Marcellin E."/>
        </authorList>
    </citation>
    <scope>NUCLEOTIDE SEQUENCE [LARGE SCALE GENOMIC DNA]</scope>
    <source>
        <strain evidence="2 3">ATCC 55737</strain>
    </source>
</reference>
<dbReference type="EMBL" id="CP014352">
    <property type="protein sequence ID" value="AMS05708.1"/>
    <property type="molecule type" value="Genomic_DNA"/>
</dbReference>
<accession>A0AAC8YFE9</accession>